<evidence type="ECO:0000256" key="9">
    <source>
        <dbReference type="PROSITE-ProRule" id="PRU10141"/>
    </source>
</evidence>
<comment type="caution">
    <text evidence="12">The sequence shown here is derived from an EMBL/GenBank/DDBJ whole genome shotgun (WGS) entry which is preliminary data.</text>
</comment>
<evidence type="ECO:0000256" key="8">
    <source>
        <dbReference type="ARBA" id="ARBA00048679"/>
    </source>
</evidence>
<evidence type="ECO:0000256" key="6">
    <source>
        <dbReference type="ARBA" id="ARBA00022840"/>
    </source>
</evidence>
<organism evidence="12 13">
    <name type="scientific">Fischerella thermalis CCMEE 5268</name>
    <dbReference type="NCBI Taxonomy" id="2019662"/>
    <lineage>
        <taxon>Bacteria</taxon>
        <taxon>Bacillati</taxon>
        <taxon>Cyanobacteriota</taxon>
        <taxon>Cyanophyceae</taxon>
        <taxon>Nostocales</taxon>
        <taxon>Hapalosiphonaceae</taxon>
        <taxon>Fischerella</taxon>
    </lineage>
</organism>
<keyword evidence="3" id="KW-0808">Transferase</keyword>
<evidence type="ECO:0000256" key="1">
    <source>
        <dbReference type="ARBA" id="ARBA00012513"/>
    </source>
</evidence>
<evidence type="ECO:0000256" key="10">
    <source>
        <dbReference type="SAM" id="MobiDB-lite"/>
    </source>
</evidence>
<dbReference type="PROSITE" id="PS00108">
    <property type="entry name" value="PROTEIN_KINASE_ST"/>
    <property type="match status" value="1"/>
</dbReference>
<evidence type="ECO:0000256" key="4">
    <source>
        <dbReference type="ARBA" id="ARBA00022741"/>
    </source>
</evidence>
<accession>A0A2N6KJH2</accession>
<gene>
    <name evidence="12" type="ORF">CEN50_06070</name>
</gene>
<evidence type="ECO:0000256" key="7">
    <source>
        <dbReference type="ARBA" id="ARBA00047899"/>
    </source>
</evidence>
<protein>
    <recommendedName>
        <fullName evidence="1">non-specific serine/threonine protein kinase</fullName>
        <ecNumber evidence="1">2.7.11.1</ecNumber>
    </recommendedName>
</protein>
<dbReference type="SMART" id="SM00220">
    <property type="entry name" value="S_TKc"/>
    <property type="match status" value="1"/>
</dbReference>
<dbReference type="GO" id="GO:0004674">
    <property type="term" value="F:protein serine/threonine kinase activity"/>
    <property type="evidence" value="ECO:0007669"/>
    <property type="project" value="UniProtKB-KW"/>
</dbReference>
<dbReference type="PROSITE" id="PS00107">
    <property type="entry name" value="PROTEIN_KINASE_ATP"/>
    <property type="match status" value="1"/>
</dbReference>
<dbReference type="SUPFAM" id="SSF56112">
    <property type="entry name" value="Protein kinase-like (PK-like)"/>
    <property type="match status" value="1"/>
</dbReference>
<keyword evidence="2 12" id="KW-0723">Serine/threonine-protein kinase</keyword>
<dbReference type="Gene3D" id="1.10.510.10">
    <property type="entry name" value="Transferase(Phosphotransferase) domain 1"/>
    <property type="match status" value="1"/>
</dbReference>
<reference evidence="12 13" key="1">
    <citation type="submission" date="2017-07" db="EMBL/GenBank/DDBJ databases">
        <title>Genomes of Fischerella (Mastigocladus) sp. strains.</title>
        <authorList>
            <person name="Miller S.R."/>
        </authorList>
    </citation>
    <scope>NUCLEOTIDE SEQUENCE [LARGE SCALE GENOMIC DNA]</scope>
    <source>
        <strain evidence="12 13">CCMEE 5268</strain>
    </source>
</reference>
<keyword evidence="6 9" id="KW-0067">ATP-binding</keyword>
<feature type="domain" description="Protein kinase" evidence="11">
    <location>
        <begin position="11"/>
        <end position="286"/>
    </location>
</feature>
<evidence type="ECO:0000313" key="13">
    <source>
        <dbReference type="Proteomes" id="UP000235025"/>
    </source>
</evidence>
<keyword evidence="4 9" id="KW-0547">Nucleotide-binding</keyword>
<dbReference type="PANTHER" id="PTHR24363:SF0">
    <property type="entry name" value="SERINE_THREONINE KINASE LIKE DOMAIN CONTAINING 1"/>
    <property type="match status" value="1"/>
</dbReference>
<dbReference type="InterPro" id="IPR008271">
    <property type="entry name" value="Ser/Thr_kinase_AS"/>
</dbReference>
<dbReference type="InterPro" id="IPR017441">
    <property type="entry name" value="Protein_kinase_ATP_BS"/>
</dbReference>
<dbReference type="EC" id="2.7.11.1" evidence="1"/>
<dbReference type="Pfam" id="PF00069">
    <property type="entry name" value="Pkinase"/>
    <property type="match status" value="1"/>
</dbReference>
<evidence type="ECO:0000313" key="12">
    <source>
        <dbReference type="EMBL" id="PLZ99748.1"/>
    </source>
</evidence>
<dbReference type="CDD" id="cd14014">
    <property type="entry name" value="STKc_PknB_like"/>
    <property type="match status" value="1"/>
</dbReference>
<sequence length="588" mass="64901">MNTPTLLNNRYKLLSVLGSGGFGETFLAEDTQMPSGRRCVIKQLKPVVDNPQVYQLVQDRFQREAAILEELGDGSNQIPKLYAYFIENGQFYLVQEYIEGHTLTQIVQQQGLMSETSVKDILINILPILNYVHSKRMVHRDIKPDNILIRSFDGKPVLIDFGAVKETMGTVVTPSGNSSRSIVIGTPGYMPMEQTAGRPVFASDIYSLGLTAIYLLTGKIPQQLATDPATGEILWRPYALNVSPSLAMVLDKAIQQSPRDRYLNARDMLAALQSGSTPVAPTVPVFQNPVHTVPPPGQYVQQPPTINNQQPTINNQLPTINNQQQVPYPQPTTSPNQKGLGTWQQAVILGSVIGVFIVGGWWMMEILRNDSSEQNQSVTRISPSPIASTSPSVTPSTNSQPISISTPERNVIPDSPTPIIPSSAETTPIVLPPTNASISQTAAVELLKNWITAKREIFAPPYRKDIGEQLLTGKAYRDNIKKTDDPDLCLADGGKEEECLSSVDWLQRNNAYYNYGVQSLDAVKNFKASGDQATIEVEITEERTLIKNGKVDPTNTSFDTLLVRYSLEFTNGQVKIADYKTVRTLRKS</sequence>
<evidence type="ECO:0000256" key="5">
    <source>
        <dbReference type="ARBA" id="ARBA00022777"/>
    </source>
</evidence>
<dbReference type="EMBL" id="NMQA01000061">
    <property type="protein sequence ID" value="PLZ99748.1"/>
    <property type="molecule type" value="Genomic_DNA"/>
</dbReference>
<dbReference type="Pfam" id="PF13355">
    <property type="entry name" value="ARC6-like_IMS"/>
    <property type="match status" value="1"/>
</dbReference>
<dbReference type="PROSITE" id="PS50011">
    <property type="entry name" value="PROTEIN_KINASE_DOM"/>
    <property type="match status" value="1"/>
</dbReference>
<feature type="region of interest" description="Disordered" evidence="10">
    <location>
        <begin position="377"/>
        <end position="414"/>
    </location>
</feature>
<dbReference type="GO" id="GO:0005524">
    <property type="term" value="F:ATP binding"/>
    <property type="evidence" value="ECO:0007669"/>
    <property type="project" value="UniProtKB-UniRule"/>
</dbReference>
<comment type="catalytic activity">
    <reaction evidence="7">
        <text>L-threonyl-[protein] + ATP = O-phospho-L-threonyl-[protein] + ADP + H(+)</text>
        <dbReference type="Rhea" id="RHEA:46608"/>
        <dbReference type="Rhea" id="RHEA-COMP:11060"/>
        <dbReference type="Rhea" id="RHEA-COMP:11605"/>
        <dbReference type="ChEBI" id="CHEBI:15378"/>
        <dbReference type="ChEBI" id="CHEBI:30013"/>
        <dbReference type="ChEBI" id="CHEBI:30616"/>
        <dbReference type="ChEBI" id="CHEBI:61977"/>
        <dbReference type="ChEBI" id="CHEBI:456216"/>
        <dbReference type="EC" id="2.7.11.1"/>
    </reaction>
</comment>
<dbReference type="AlphaFoldDB" id="A0A2N6KJH2"/>
<evidence type="ECO:0000256" key="2">
    <source>
        <dbReference type="ARBA" id="ARBA00022527"/>
    </source>
</evidence>
<name>A0A2N6KJH2_9CYAN</name>
<proteinExistence type="predicted"/>
<dbReference type="Proteomes" id="UP000235025">
    <property type="component" value="Unassembled WGS sequence"/>
</dbReference>
<comment type="catalytic activity">
    <reaction evidence="8">
        <text>L-seryl-[protein] + ATP = O-phospho-L-seryl-[protein] + ADP + H(+)</text>
        <dbReference type="Rhea" id="RHEA:17989"/>
        <dbReference type="Rhea" id="RHEA-COMP:9863"/>
        <dbReference type="Rhea" id="RHEA-COMP:11604"/>
        <dbReference type="ChEBI" id="CHEBI:15378"/>
        <dbReference type="ChEBI" id="CHEBI:29999"/>
        <dbReference type="ChEBI" id="CHEBI:30616"/>
        <dbReference type="ChEBI" id="CHEBI:83421"/>
        <dbReference type="ChEBI" id="CHEBI:456216"/>
        <dbReference type="EC" id="2.7.11.1"/>
    </reaction>
</comment>
<keyword evidence="5 12" id="KW-0418">Kinase</keyword>
<evidence type="ECO:0000259" key="11">
    <source>
        <dbReference type="PROSITE" id="PS50011"/>
    </source>
</evidence>
<dbReference type="RefSeq" id="WP_102171884.1">
    <property type="nucleotide sequence ID" value="NZ_NMQA01000061.1"/>
</dbReference>
<evidence type="ECO:0000256" key="3">
    <source>
        <dbReference type="ARBA" id="ARBA00022679"/>
    </source>
</evidence>
<dbReference type="InterPro" id="IPR025344">
    <property type="entry name" value="CDP1-like_IMS"/>
</dbReference>
<feature type="compositionally biased region" description="Low complexity" evidence="10">
    <location>
        <begin position="382"/>
        <end position="401"/>
    </location>
</feature>
<dbReference type="PANTHER" id="PTHR24363">
    <property type="entry name" value="SERINE/THREONINE PROTEIN KINASE"/>
    <property type="match status" value="1"/>
</dbReference>
<dbReference type="InterPro" id="IPR011009">
    <property type="entry name" value="Kinase-like_dom_sf"/>
</dbReference>
<feature type="binding site" evidence="9">
    <location>
        <position position="42"/>
    </location>
    <ligand>
        <name>ATP</name>
        <dbReference type="ChEBI" id="CHEBI:30616"/>
    </ligand>
</feature>
<dbReference type="InterPro" id="IPR000719">
    <property type="entry name" value="Prot_kinase_dom"/>
</dbReference>